<evidence type="ECO:0008006" key="4">
    <source>
        <dbReference type="Google" id="ProtNLM"/>
    </source>
</evidence>
<keyword evidence="1" id="KW-1133">Transmembrane helix</keyword>
<dbReference type="AlphaFoldDB" id="A0AA96GLF1"/>
<reference evidence="2 3" key="1">
    <citation type="submission" date="2023-01" db="EMBL/GenBank/DDBJ databases">
        <title>Cultivation and genomic characterization of new, ubiquitous marine nitrite-oxidizing bacteria from the Nitrospirales.</title>
        <authorList>
            <person name="Mueller A.J."/>
            <person name="Daebeler A."/>
            <person name="Herbold C.W."/>
            <person name="Kirkegaard R.H."/>
            <person name="Daims H."/>
        </authorList>
    </citation>
    <scope>NUCLEOTIDE SEQUENCE [LARGE SCALE GENOMIC DNA]</scope>
    <source>
        <strain evidence="2 3">DK</strain>
    </source>
</reference>
<proteinExistence type="predicted"/>
<keyword evidence="1" id="KW-0812">Transmembrane</keyword>
<sequence>MAWSIGLVIMNAVSRWFLLPLVFLVGCAGIFQGSLQLVEDEPDRRKVFQALRQKESTIRTLRGLFQASISGSGVPLSQNVLGTVSYVHPDILDLKTFIRMGVPVMTFHRRGNEYELYLSGEDKVITGRVDEPQERSPWDHTVMLSLRALDAMLGKVSGVGDEEARVWKNNEHYRIDLAANPSSSISSQDEFTVRTWVDVQTLDLTSIEYRRSFDDIVVFVECEDYREVKVATGEESAPVRLPFLVRATDYRPSGGSITLHFKEFIVNAAS</sequence>
<organism evidence="2 3">
    <name type="scientific">Candidatus Nitrospira neomarina</name>
    <dbReference type="NCBI Taxonomy" id="3020899"/>
    <lineage>
        <taxon>Bacteria</taxon>
        <taxon>Pseudomonadati</taxon>
        <taxon>Nitrospirota</taxon>
        <taxon>Nitrospiria</taxon>
        <taxon>Nitrospirales</taxon>
        <taxon>Nitrospiraceae</taxon>
        <taxon>Nitrospira</taxon>
    </lineage>
</organism>
<feature type="transmembrane region" description="Helical" evidence="1">
    <location>
        <begin position="16"/>
        <end position="38"/>
    </location>
</feature>
<accession>A0AA96GLF1</accession>
<protein>
    <recommendedName>
        <fullName evidence="4">DUF4292 domain-containing protein</fullName>
    </recommendedName>
</protein>
<dbReference type="EMBL" id="CP116968">
    <property type="protein sequence ID" value="WNM63457.1"/>
    <property type="molecule type" value="Genomic_DNA"/>
</dbReference>
<dbReference type="RefSeq" id="WP_312748084.1">
    <property type="nucleotide sequence ID" value="NZ_CP116968.1"/>
</dbReference>
<evidence type="ECO:0000313" key="2">
    <source>
        <dbReference type="EMBL" id="WNM63457.1"/>
    </source>
</evidence>
<dbReference type="KEGG" id="nneo:PQG83_06810"/>
<gene>
    <name evidence="2" type="ORF">PQG83_06810</name>
</gene>
<keyword evidence="3" id="KW-1185">Reference proteome</keyword>
<evidence type="ECO:0000313" key="3">
    <source>
        <dbReference type="Proteomes" id="UP001302494"/>
    </source>
</evidence>
<name>A0AA96GLF1_9BACT</name>
<evidence type="ECO:0000256" key="1">
    <source>
        <dbReference type="SAM" id="Phobius"/>
    </source>
</evidence>
<keyword evidence="1" id="KW-0472">Membrane</keyword>
<dbReference type="Proteomes" id="UP001302494">
    <property type="component" value="Chromosome"/>
</dbReference>